<dbReference type="PANTHER" id="PTHR12357:SF89">
    <property type="entry name" value="YTH DOMAIN-CONTAINING FAMILY PROTEIN"/>
    <property type="match status" value="1"/>
</dbReference>
<proteinExistence type="predicted"/>
<evidence type="ECO:0000259" key="6">
    <source>
        <dbReference type="PROSITE" id="PS50882"/>
    </source>
</evidence>
<dbReference type="FunFam" id="3.10.590.10:FF:000001">
    <property type="entry name" value="YTH domain family 1, isoform CRA_a"/>
    <property type="match status" value="1"/>
</dbReference>
<evidence type="ECO:0000256" key="4">
    <source>
        <dbReference type="ARBA" id="ARBA00022884"/>
    </source>
</evidence>
<dbReference type="Pfam" id="PF04146">
    <property type="entry name" value="YTH"/>
    <property type="match status" value="1"/>
</dbReference>
<feature type="compositionally biased region" description="Polar residues" evidence="5">
    <location>
        <begin position="207"/>
        <end position="217"/>
    </location>
</feature>
<dbReference type="Ensembl" id="ENSCSAVT00000018901.1">
    <property type="protein sequence ID" value="ENSCSAVP00000018696.1"/>
    <property type="gene ID" value="ENSCSAVG00000010987.1"/>
</dbReference>
<dbReference type="STRING" id="51511.ENSCSAVP00000018696"/>
<dbReference type="eggNOG" id="KOG1901">
    <property type="taxonomic scope" value="Eukaryota"/>
</dbReference>
<dbReference type="InParanoid" id="H2ZM80"/>
<protein>
    <recommendedName>
        <fullName evidence="6">YTH domain-containing protein</fullName>
    </recommendedName>
</protein>
<feature type="region of interest" description="Disordered" evidence="5">
    <location>
        <begin position="202"/>
        <end position="242"/>
    </location>
</feature>
<keyword evidence="3" id="KW-0963">Cytoplasm</keyword>
<sequence length="584" mass="63990">MSNATLDQHHKAQTGRSRMQNGLESKGQTGRADEFDSNYMHQPNVNQAYGMAPTTDSYMASYYGQMPFPYMGNSEWSTGNTDNMSYLSGFGGEAQQHNFLPDAMFSHPPTALGSTPTYYNPPYNFFQHGTDFSPWASHSSHGAGEAIVSNGSVLGHGAPGAAMPGVGGSTVMSSGDQIGKLSVGSSNGMKLVEQGIQNMGLGMSSIAGDSNETNARCGQSGQSANSSNNSTPAPGSNAPKPVSWAAIASKPAKPQPKPKVKSMVGPGLPPPIKHNMDIGTWDSQPPVKGPVKGQMPGQQGVPQRWSAPRQGNNCAWSPKNRFGSLLMCINMLGIALHLGQTCTYIYFDPSLPELLHNQKLNGNDLLQATSNVGNTNSTAQYNPQVVDEPGSQILEKLKAENDYNPKRLTIDVRNARFFVIKSYSEDDIHRSIKYNIWCSTEHGNKRLDSAFREQQGHGPVILLYSVNGSGHFCGVAEMLTQIDYSKRAGVWAQDKWKGKFQVKWIYAKDVPNSQLRHIRLENNENKPVTNSRDTQEVPADKGRQVLKIISSYKHQTSIFDDFSHYERRQVEEEGLRQKRNESVS</sequence>
<dbReference type="GO" id="GO:0061157">
    <property type="term" value="P:mRNA destabilization"/>
    <property type="evidence" value="ECO:0007669"/>
    <property type="project" value="TreeGrafter"/>
</dbReference>
<dbReference type="SMR" id="H2ZM80"/>
<evidence type="ECO:0000256" key="5">
    <source>
        <dbReference type="SAM" id="MobiDB-lite"/>
    </source>
</evidence>
<feature type="region of interest" description="Disordered" evidence="5">
    <location>
        <begin position="290"/>
        <end position="312"/>
    </location>
</feature>
<organism evidence="7 8">
    <name type="scientific">Ciona savignyi</name>
    <name type="common">Pacific transparent sea squirt</name>
    <dbReference type="NCBI Taxonomy" id="51511"/>
    <lineage>
        <taxon>Eukaryota</taxon>
        <taxon>Metazoa</taxon>
        <taxon>Chordata</taxon>
        <taxon>Tunicata</taxon>
        <taxon>Ascidiacea</taxon>
        <taxon>Phlebobranchia</taxon>
        <taxon>Cionidae</taxon>
        <taxon>Ciona</taxon>
    </lineage>
</organism>
<evidence type="ECO:0000313" key="7">
    <source>
        <dbReference type="Ensembl" id="ENSCSAVP00000018696.1"/>
    </source>
</evidence>
<evidence type="ECO:0000256" key="2">
    <source>
        <dbReference type="ARBA" id="ARBA00004210"/>
    </source>
</evidence>
<reference evidence="7" key="3">
    <citation type="submission" date="2025-09" db="UniProtKB">
        <authorList>
            <consortium name="Ensembl"/>
        </authorList>
    </citation>
    <scope>IDENTIFICATION</scope>
</reference>
<dbReference type="GeneTree" id="ENSGT00940000170935"/>
<feature type="region of interest" description="Disordered" evidence="5">
    <location>
        <begin position="519"/>
        <end position="540"/>
    </location>
</feature>
<dbReference type="GO" id="GO:0003729">
    <property type="term" value="F:mRNA binding"/>
    <property type="evidence" value="ECO:0007669"/>
    <property type="project" value="TreeGrafter"/>
</dbReference>
<dbReference type="GO" id="GO:0000932">
    <property type="term" value="C:P-body"/>
    <property type="evidence" value="ECO:0007669"/>
    <property type="project" value="UniProtKB-SubCell"/>
</dbReference>
<dbReference type="GO" id="GO:0010494">
    <property type="term" value="C:cytoplasmic stress granule"/>
    <property type="evidence" value="ECO:0007669"/>
    <property type="project" value="UniProtKB-SubCell"/>
</dbReference>
<feature type="domain" description="YTH" evidence="6">
    <location>
        <begin position="415"/>
        <end position="549"/>
    </location>
</feature>
<dbReference type="FunCoup" id="H2ZM80">
    <property type="interactions" value="59"/>
</dbReference>
<dbReference type="PROSITE" id="PS50882">
    <property type="entry name" value="YTH"/>
    <property type="match status" value="1"/>
</dbReference>
<reference evidence="8" key="1">
    <citation type="submission" date="2003-08" db="EMBL/GenBank/DDBJ databases">
        <authorList>
            <person name="Birren B."/>
            <person name="Nusbaum C."/>
            <person name="Abebe A."/>
            <person name="Abouelleil A."/>
            <person name="Adekoya E."/>
            <person name="Ait-zahra M."/>
            <person name="Allen N."/>
            <person name="Allen T."/>
            <person name="An P."/>
            <person name="Anderson M."/>
            <person name="Anderson S."/>
            <person name="Arachchi H."/>
            <person name="Armbruster J."/>
            <person name="Bachantsang P."/>
            <person name="Baldwin J."/>
            <person name="Barry A."/>
            <person name="Bayul T."/>
            <person name="Blitshsteyn B."/>
            <person name="Bloom T."/>
            <person name="Blye J."/>
            <person name="Boguslavskiy L."/>
            <person name="Borowsky M."/>
            <person name="Boukhgalter B."/>
            <person name="Brunache A."/>
            <person name="Butler J."/>
            <person name="Calixte N."/>
            <person name="Calvo S."/>
            <person name="Camarata J."/>
            <person name="Campo K."/>
            <person name="Chang J."/>
            <person name="Cheshatsang Y."/>
            <person name="Citroen M."/>
            <person name="Collymore A."/>
            <person name="Considine T."/>
            <person name="Cook A."/>
            <person name="Cooke P."/>
            <person name="Corum B."/>
            <person name="Cuomo C."/>
            <person name="David R."/>
            <person name="Dawoe T."/>
            <person name="Degray S."/>
            <person name="Dodge S."/>
            <person name="Dooley K."/>
            <person name="Dorje P."/>
            <person name="Dorjee K."/>
            <person name="Dorris L."/>
            <person name="Duffey N."/>
            <person name="Dupes A."/>
            <person name="Elkins T."/>
            <person name="Engels R."/>
            <person name="Erickson J."/>
            <person name="Farina A."/>
            <person name="Faro S."/>
            <person name="Ferreira P."/>
            <person name="Fischer H."/>
            <person name="Fitzgerald M."/>
            <person name="Foley K."/>
            <person name="Gage D."/>
            <person name="Galagan J."/>
            <person name="Gearin G."/>
            <person name="Gnerre S."/>
            <person name="Gnirke A."/>
            <person name="Goyette A."/>
            <person name="Graham J."/>
            <person name="Grandbois E."/>
            <person name="Gyaltsen K."/>
            <person name="Hafez N."/>
            <person name="Hagopian D."/>
            <person name="Hagos B."/>
            <person name="Hall J."/>
            <person name="Hatcher B."/>
            <person name="Heller A."/>
            <person name="Higgins H."/>
            <person name="Honan T."/>
            <person name="Horn A."/>
            <person name="Houde N."/>
            <person name="Hughes L."/>
            <person name="Hulme W."/>
            <person name="Husby E."/>
            <person name="Iliev I."/>
            <person name="Jaffe D."/>
            <person name="Jones C."/>
            <person name="Kamal M."/>
            <person name="Kamat A."/>
            <person name="Kamvysselis M."/>
            <person name="Karlsson E."/>
            <person name="Kells C."/>
            <person name="Kieu A."/>
            <person name="Kisner P."/>
            <person name="Kodira C."/>
            <person name="Kulbokas E."/>
            <person name="Labutti K."/>
            <person name="Lama D."/>
            <person name="Landers T."/>
            <person name="Leger J."/>
            <person name="Levine S."/>
            <person name="Lewis D."/>
            <person name="Lewis T."/>
            <person name="Lindblad-toh K."/>
            <person name="Liu X."/>
            <person name="Lokyitsang T."/>
            <person name="Lokyitsang Y."/>
            <person name="Lucien O."/>
            <person name="Lui A."/>
            <person name="Ma L.J."/>
            <person name="Mabbitt R."/>
            <person name="Macdonald J."/>
            <person name="Maclean C."/>
            <person name="Major J."/>
            <person name="Manning J."/>
            <person name="Marabella R."/>
            <person name="Maru K."/>
            <person name="Matthews C."/>
            <person name="Mauceli E."/>
            <person name="Mccarthy M."/>
            <person name="Mcdonough S."/>
            <person name="Mcghee T."/>
            <person name="Meldrim J."/>
            <person name="Meneus L."/>
            <person name="Mesirov J."/>
            <person name="Mihalev A."/>
            <person name="Mihova T."/>
            <person name="Mikkelsen T."/>
            <person name="Mlenga V."/>
            <person name="Moru K."/>
            <person name="Mozes J."/>
            <person name="Mulrain L."/>
            <person name="Munson G."/>
            <person name="Naylor J."/>
            <person name="Newes C."/>
            <person name="Nguyen C."/>
            <person name="Nguyen N."/>
            <person name="Nguyen T."/>
            <person name="Nicol R."/>
            <person name="Nielsen C."/>
            <person name="Nizzari M."/>
            <person name="Norbu C."/>
            <person name="Norbu N."/>
            <person name="O'donnell P."/>
            <person name="Okoawo O."/>
            <person name="O'leary S."/>
            <person name="Omotosho B."/>
            <person name="O'neill K."/>
            <person name="Osman S."/>
            <person name="Parker S."/>
            <person name="Perrin D."/>
            <person name="Phunkhang P."/>
            <person name="Piqani B."/>
            <person name="Purcell S."/>
            <person name="Rachupka T."/>
            <person name="Ramasamy U."/>
            <person name="Rameau R."/>
            <person name="Ray V."/>
            <person name="Raymond C."/>
            <person name="Retta R."/>
            <person name="Richardson S."/>
            <person name="Rise C."/>
            <person name="Rodriguez J."/>
            <person name="Rogers J."/>
            <person name="Rogov P."/>
            <person name="Rutman M."/>
            <person name="Schupbach R."/>
            <person name="Seaman C."/>
            <person name="Settipalli S."/>
            <person name="Sharpe T."/>
            <person name="Sheridan J."/>
            <person name="Sherpa N."/>
            <person name="Shi J."/>
            <person name="Smirnov S."/>
            <person name="Smith C."/>
            <person name="Sougnez C."/>
            <person name="Spencer B."/>
            <person name="Stalker J."/>
            <person name="Stange-thomann N."/>
            <person name="Stavropoulos S."/>
            <person name="Stetson K."/>
            <person name="Stone C."/>
            <person name="Stone S."/>
            <person name="Stubbs M."/>
            <person name="Talamas J."/>
            <person name="Tchuinga P."/>
            <person name="Tenzing P."/>
            <person name="Tesfaye S."/>
            <person name="Theodore J."/>
            <person name="Thoulutsang Y."/>
            <person name="Topham K."/>
            <person name="Towey S."/>
            <person name="Tsamla T."/>
            <person name="Tsomo N."/>
            <person name="Vallee D."/>
            <person name="Vassiliev H."/>
            <person name="Venkataraman V."/>
            <person name="Vinson J."/>
            <person name="Vo A."/>
            <person name="Wade C."/>
            <person name="Wang S."/>
            <person name="Wangchuk T."/>
            <person name="Wangdi T."/>
            <person name="Whittaker C."/>
            <person name="Wilkinson J."/>
            <person name="Wu Y."/>
            <person name="Wyman D."/>
            <person name="Yadav S."/>
            <person name="Yang S."/>
            <person name="Yang X."/>
            <person name="Yeager S."/>
            <person name="Yee E."/>
            <person name="Young G."/>
            <person name="Zainoun J."/>
            <person name="Zembeck L."/>
            <person name="Zimmer A."/>
            <person name="Zody M."/>
            <person name="Lander E."/>
        </authorList>
    </citation>
    <scope>NUCLEOTIDE SEQUENCE [LARGE SCALE GENOMIC DNA]</scope>
</reference>
<feature type="compositionally biased region" description="Polar residues" evidence="5">
    <location>
        <begin position="14"/>
        <end position="28"/>
    </location>
</feature>
<keyword evidence="4" id="KW-0694">RNA-binding</keyword>
<feature type="region of interest" description="Disordered" evidence="5">
    <location>
        <begin position="1"/>
        <end position="38"/>
    </location>
</feature>
<dbReference type="InterPro" id="IPR045168">
    <property type="entry name" value="YTH_prot"/>
</dbReference>
<evidence type="ECO:0000256" key="1">
    <source>
        <dbReference type="ARBA" id="ARBA00004201"/>
    </source>
</evidence>
<dbReference type="OMA" id="HAYRHTT"/>
<comment type="subcellular location">
    <subcellularLocation>
        <location evidence="1">Cytoplasm</location>
        <location evidence="1">P-body</location>
    </subcellularLocation>
    <subcellularLocation>
        <location evidence="2">Cytoplasm</location>
        <location evidence="2">Stress granule</location>
    </subcellularLocation>
</comment>
<dbReference type="CDD" id="cd21134">
    <property type="entry name" value="YTH"/>
    <property type="match status" value="1"/>
</dbReference>
<dbReference type="PANTHER" id="PTHR12357">
    <property type="entry name" value="YTH YT521-B HOMOLOGY DOMAIN-CONTAINING"/>
    <property type="match status" value="1"/>
</dbReference>
<evidence type="ECO:0000256" key="3">
    <source>
        <dbReference type="ARBA" id="ARBA00022490"/>
    </source>
</evidence>
<dbReference type="Proteomes" id="UP000007875">
    <property type="component" value="Unassembled WGS sequence"/>
</dbReference>
<name>H2ZM80_CIOSA</name>
<reference evidence="7" key="2">
    <citation type="submission" date="2025-08" db="UniProtKB">
        <authorList>
            <consortium name="Ensembl"/>
        </authorList>
    </citation>
    <scope>IDENTIFICATION</scope>
</reference>
<feature type="region of interest" description="Disordered" evidence="5">
    <location>
        <begin position="250"/>
        <end position="269"/>
    </location>
</feature>
<keyword evidence="8" id="KW-1185">Reference proteome</keyword>
<dbReference type="Gene3D" id="3.10.590.10">
    <property type="entry name" value="ph1033 like domains"/>
    <property type="match status" value="1"/>
</dbReference>
<evidence type="ECO:0000313" key="8">
    <source>
        <dbReference type="Proteomes" id="UP000007875"/>
    </source>
</evidence>
<dbReference type="InterPro" id="IPR007275">
    <property type="entry name" value="YTH_domain"/>
</dbReference>
<dbReference type="GO" id="GO:1990247">
    <property type="term" value="F:N6-methyladenosine-containing RNA reader activity"/>
    <property type="evidence" value="ECO:0007669"/>
    <property type="project" value="TreeGrafter"/>
</dbReference>
<feature type="compositionally biased region" description="Low complexity" evidence="5">
    <location>
        <begin position="218"/>
        <end position="242"/>
    </location>
</feature>
<accession>H2ZM80</accession>
<dbReference type="AlphaFoldDB" id="H2ZM80"/>